<evidence type="ECO:0000256" key="6">
    <source>
        <dbReference type="ARBA" id="ARBA00022692"/>
    </source>
</evidence>
<evidence type="ECO:0000256" key="7">
    <source>
        <dbReference type="ARBA" id="ARBA00022989"/>
    </source>
</evidence>
<dbReference type="HOGENOM" id="CLU_041954_2_0_1"/>
<evidence type="ECO:0000256" key="9">
    <source>
        <dbReference type="ARBA" id="ARBA00023136"/>
    </source>
</evidence>
<dbReference type="Proteomes" id="UP000007431">
    <property type="component" value="Unassembled WGS sequence"/>
</dbReference>
<organism evidence="14">
    <name type="scientific">Schizophyllum commune (strain H4-8 / FGSC 9210)</name>
    <name type="common">Split gill fungus</name>
    <dbReference type="NCBI Taxonomy" id="578458"/>
    <lineage>
        <taxon>Eukaryota</taxon>
        <taxon>Fungi</taxon>
        <taxon>Dikarya</taxon>
        <taxon>Basidiomycota</taxon>
        <taxon>Agaricomycotina</taxon>
        <taxon>Agaricomycetes</taxon>
        <taxon>Agaricomycetidae</taxon>
        <taxon>Agaricales</taxon>
        <taxon>Schizophyllaceae</taxon>
        <taxon>Schizophyllum</taxon>
    </lineage>
</organism>
<dbReference type="EMBL" id="GL377303">
    <property type="protein sequence ID" value="EFI99966.1"/>
    <property type="molecule type" value="Genomic_DNA"/>
</dbReference>
<evidence type="ECO:0000256" key="1">
    <source>
        <dbReference type="ARBA" id="ARBA00002978"/>
    </source>
</evidence>
<dbReference type="GO" id="GO:0016192">
    <property type="term" value="P:vesicle-mediated transport"/>
    <property type="evidence" value="ECO:0007669"/>
    <property type="project" value="TreeGrafter"/>
</dbReference>
<feature type="domain" description="VTT" evidence="12">
    <location>
        <begin position="75"/>
        <end position="190"/>
    </location>
</feature>
<feature type="region of interest" description="Disordered" evidence="10">
    <location>
        <begin position="264"/>
        <end position="289"/>
    </location>
</feature>
<sequence>MGLAEVQALEYLEQGVLWLLMLFYAAIIATFIILKPSRIAQWFYDRGTDLAQLRLGWLAIGALMVAVSFPPLIGHTTITTLCGFAYGMKGFFISAVGSLVGSALVFVALRLLFSRRLKAWASQNEKWQALESVVRAKGLPLIVLIRVSPFPPWVYSNTLFASIEPVKLWQFLFATIFVFPKLLLHTFIGSRMAALADGDQRSHMDPQTKAINAALIAGGIILAALASYAVYTAVTGHIRHLDGLPADVDERAARAIEDFDEEAPLLSPKSFDGDRPIFLRDEEEEGEER</sequence>
<protein>
    <recommendedName>
        <fullName evidence="4">Golgi apparatus membrane protein TVP38</fullName>
    </recommendedName>
    <alternativeName>
        <fullName evidence="5">Golgi apparatus membrane protein tvp38</fullName>
    </alternativeName>
</protein>
<evidence type="ECO:0000256" key="10">
    <source>
        <dbReference type="SAM" id="MobiDB-lite"/>
    </source>
</evidence>
<dbReference type="GO" id="GO:0000139">
    <property type="term" value="C:Golgi membrane"/>
    <property type="evidence" value="ECO:0007669"/>
    <property type="project" value="UniProtKB-SubCell"/>
</dbReference>
<dbReference type="InterPro" id="IPR032816">
    <property type="entry name" value="VTT_dom"/>
</dbReference>
<dbReference type="VEuPathDB" id="FungiDB:SCHCODRAFT_02608071"/>
<evidence type="ECO:0000256" key="5">
    <source>
        <dbReference type="ARBA" id="ARBA00020673"/>
    </source>
</evidence>
<dbReference type="PANTHER" id="PTHR47549:SF1">
    <property type="entry name" value="GOLGI APPARATUS MEMBRANE PROTEIN TVP38"/>
    <property type="match status" value="1"/>
</dbReference>
<evidence type="ECO:0000259" key="12">
    <source>
        <dbReference type="Pfam" id="PF09335"/>
    </source>
</evidence>
<dbReference type="InterPro" id="IPR051076">
    <property type="entry name" value="Golgi_membrane_TVP38/TMEM64"/>
</dbReference>
<dbReference type="Pfam" id="PF09335">
    <property type="entry name" value="VTT_dom"/>
    <property type="match status" value="1"/>
</dbReference>
<dbReference type="eggNOG" id="KOG3140">
    <property type="taxonomic scope" value="Eukaryota"/>
</dbReference>
<proteinExistence type="inferred from homology"/>
<evidence type="ECO:0000256" key="4">
    <source>
        <dbReference type="ARBA" id="ARBA00013533"/>
    </source>
</evidence>
<keyword evidence="7 11" id="KW-1133">Transmembrane helix</keyword>
<dbReference type="AlphaFoldDB" id="D8PV48"/>
<accession>D8PV48</accession>
<reference evidence="13 14" key="1">
    <citation type="journal article" date="2010" name="Nat. Biotechnol.">
        <title>Genome sequence of the model mushroom Schizophyllum commune.</title>
        <authorList>
            <person name="Ohm R.A."/>
            <person name="de Jong J.F."/>
            <person name="Lugones L.G."/>
            <person name="Aerts A."/>
            <person name="Kothe E."/>
            <person name="Stajich J.E."/>
            <person name="de Vries R.P."/>
            <person name="Record E."/>
            <person name="Levasseur A."/>
            <person name="Baker S.E."/>
            <person name="Bartholomew K.A."/>
            <person name="Coutinho P.M."/>
            <person name="Erdmann S."/>
            <person name="Fowler T.J."/>
            <person name="Gathman A.C."/>
            <person name="Lombard V."/>
            <person name="Henrissat B."/>
            <person name="Knabe N."/>
            <person name="Kuees U."/>
            <person name="Lilly W.W."/>
            <person name="Lindquist E."/>
            <person name="Lucas S."/>
            <person name="Magnuson J.K."/>
            <person name="Piumi F."/>
            <person name="Raudaskoski M."/>
            <person name="Salamov A."/>
            <person name="Schmutz J."/>
            <person name="Schwarze F.W.M.R."/>
            <person name="vanKuyk P.A."/>
            <person name="Horton J.S."/>
            <person name="Grigoriev I.V."/>
            <person name="Woesten H.A.B."/>
        </authorList>
    </citation>
    <scope>NUCLEOTIDE SEQUENCE [LARGE SCALE GENOMIC DNA]</scope>
    <source>
        <strain evidence="14">H4-8 / FGSC 9210</strain>
    </source>
</reference>
<dbReference type="OMA" id="INADVWF"/>
<evidence type="ECO:0000256" key="11">
    <source>
        <dbReference type="SAM" id="Phobius"/>
    </source>
</evidence>
<dbReference type="STRING" id="578458.D8PV48"/>
<keyword evidence="8" id="KW-0333">Golgi apparatus</keyword>
<name>D8PV48_SCHCM</name>
<comment type="similarity">
    <text evidence="3">Belongs to the TVP38/TMEM64 family.</text>
</comment>
<evidence type="ECO:0000256" key="3">
    <source>
        <dbReference type="ARBA" id="ARBA00008640"/>
    </source>
</evidence>
<keyword evidence="9 11" id="KW-0472">Membrane</keyword>
<evidence type="ECO:0000256" key="2">
    <source>
        <dbReference type="ARBA" id="ARBA00004653"/>
    </source>
</evidence>
<feature type="compositionally biased region" description="Basic and acidic residues" evidence="10">
    <location>
        <begin position="271"/>
        <end position="280"/>
    </location>
</feature>
<dbReference type="GO" id="GO:0000022">
    <property type="term" value="P:mitotic spindle elongation"/>
    <property type="evidence" value="ECO:0007669"/>
    <property type="project" value="TreeGrafter"/>
</dbReference>
<evidence type="ECO:0000313" key="14">
    <source>
        <dbReference type="Proteomes" id="UP000007431"/>
    </source>
</evidence>
<dbReference type="InParanoid" id="D8PV48"/>
<keyword evidence="14" id="KW-1185">Reference proteome</keyword>
<comment type="subcellular location">
    <subcellularLocation>
        <location evidence="2">Golgi apparatus membrane</location>
        <topology evidence="2">Multi-pass membrane protein</topology>
    </subcellularLocation>
</comment>
<evidence type="ECO:0000313" key="13">
    <source>
        <dbReference type="EMBL" id="EFI99966.1"/>
    </source>
</evidence>
<feature type="transmembrane region" description="Helical" evidence="11">
    <location>
        <begin position="15"/>
        <end position="34"/>
    </location>
</feature>
<feature type="transmembrane region" description="Helical" evidence="11">
    <location>
        <begin position="210"/>
        <end position="231"/>
    </location>
</feature>
<dbReference type="PANTHER" id="PTHR47549">
    <property type="entry name" value="GOLGI APPARATUS MEMBRANE PROTEIN TVP38-RELATED"/>
    <property type="match status" value="1"/>
</dbReference>
<evidence type="ECO:0000256" key="8">
    <source>
        <dbReference type="ARBA" id="ARBA00023034"/>
    </source>
</evidence>
<feature type="transmembrane region" description="Helical" evidence="11">
    <location>
        <begin position="168"/>
        <end position="189"/>
    </location>
</feature>
<keyword evidence="6 11" id="KW-0812">Transmembrane</keyword>
<feature type="transmembrane region" description="Helical" evidence="11">
    <location>
        <begin position="55"/>
        <end position="78"/>
    </location>
</feature>
<feature type="transmembrane region" description="Helical" evidence="11">
    <location>
        <begin position="90"/>
        <end position="113"/>
    </location>
</feature>
<comment type="function">
    <text evidence="1">Golgi membrane protein involved in vesicular trafficking and spindle migration.</text>
</comment>
<gene>
    <name evidence="13" type="ORF">SCHCODRAFT_84384</name>
</gene>